<dbReference type="Proteomes" id="UP000269396">
    <property type="component" value="Unassembled WGS sequence"/>
</dbReference>
<protein>
    <submittedName>
        <fullName evidence="1">Uncharacterized protein</fullName>
    </submittedName>
</protein>
<name>A0A183PJJ1_9TREM</name>
<accession>A0A183PJJ1</accession>
<evidence type="ECO:0000313" key="2">
    <source>
        <dbReference type="Proteomes" id="UP000269396"/>
    </source>
</evidence>
<dbReference type="AlphaFoldDB" id="A0A183PJJ1"/>
<dbReference type="Gene3D" id="3.60.10.10">
    <property type="entry name" value="Endonuclease/exonuclease/phosphatase"/>
    <property type="match status" value="1"/>
</dbReference>
<sequence length="207" mass="23387">MERPDNVVDQEDQSNINGNEEIKLGSETYWTQAGQQRLDTGKILLFSGHEEENAPHIQGVALVLSKVARSALIRWESHECRIIKASLRTKKEGINTTVIQGYAPTNDSNDDDKDQFYDGLQSVIERCPRKDLTILMGDLNAKVGINKAGYEDVMGQHGLGERTEDGERFTKLCTFNKGGTIFPHKRIHKATWISPHHKEPERSHSHQ</sequence>
<dbReference type="CDD" id="cd09076">
    <property type="entry name" value="L1-EN"/>
    <property type="match status" value="1"/>
</dbReference>
<evidence type="ECO:0000313" key="1">
    <source>
        <dbReference type="EMBL" id="VDP66159.1"/>
    </source>
</evidence>
<dbReference type="InterPro" id="IPR036691">
    <property type="entry name" value="Endo/exonu/phosph_ase_sf"/>
</dbReference>
<dbReference type="PANTHER" id="PTHR23227:SF67">
    <property type="entry name" value="CRANIOFACIAL DEVELOPMENT PROTEIN 2-LIKE"/>
    <property type="match status" value="1"/>
</dbReference>
<dbReference type="EMBL" id="UZAL01034746">
    <property type="protein sequence ID" value="VDP66159.1"/>
    <property type="molecule type" value="Genomic_DNA"/>
</dbReference>
<proteinExistence type="predicted"/>
<dbReference type="SUPFAM" id="SSF56219">
    <property type="entry name" value="DNase I-like"/>
    <property type="match status" value="1"/>
</dbReference>
<keyword evidence="2" id="KW-1185">Reference proteome</keyword>
<reference evidence="1 2" key="1">
    <citation type="submission" date="2018-11" db="EMBL/GenBank/DDBJ databases">
        <authorList>
            <consortium name="Pathogen Informatics"/>
        </authorList>
    </citation>
    <scope>NUCLEOTIDE SEQUENCE [LARGE SCALE GENOMIC DNA]</scope>
    <source>
        <strain>Denwood</strain>
        <strain evidence="2">Zambia</strain>
    </source>
</reference>
<dbReference type="STRING" id="31246.A0A183PJJ1"/>
<gene>
    <name evidence="1" type="ORF">SMTD_LOCUS14527</name>
</gene>
<dbReference type="PANTHER" id="PTHR23227">
    <property type="entry name" value="BUCENTAUR RELATED"/>
    <property type="match status" value="1"/>
</dbReference>
<organism evidence="1 2">
    <name type="scientific">Schistosoma mattheei</name>
    <dbReference type="NCBI Taxonomy" id="31246"/>
    <lineage>
        <taxon>Eukaryota</taxon>
        <taxon>Metazoa</taxon>
        <taxon>Spiralia</taxon>
        <taxon>Lophotrochozoa</taxon>
        <taxon>Platyhelminthes</taxon>
        <taxon>Trematoda</taxon>
        <taxon>Digenea</taxon>
        <taxon>Strigeidida</taxon>
        <taxon>Schistosomatoidea</taxon>
        <taxon>Schistosomatidae</taxon>
        <taxon>Schistosoma</taxon>
    </lineage>
</organism>
<dbReference type="InterPro" id="IPR027124">
    <property type="entry name" value="Swc5/CFDP1/2"/>
</dbReference>